<comment type="caution">
    <text evidence="1">The sequence shown here is derived from an EMBL/GenBank/DDBJ whole genome shotgun (WGS) entry which is preliminary data.</text>
</comment>
<dbReference type="AlphaFoldDB" id="A0A101U4C3"/>
<protein>
    <submittedName>
        <fullName evidence="1">Uncharacterized protein</fullName>
    </submittedName>
</protein>
<dbReference type="OrthoDB" id="2030441at2"/>
<accession>A0A101U4C3</accession>
<dbReference type="STRING" id="661399.AQJ67_14485"/>
<evidence type="ECO:0000313" key="2">
    <source>
        <dbReference type="Proteomes" id="UP000053429"/>
    </source>
</evidence>
<organism evidence="1 2">
    <name type="scientific">Streptomyces caeruleatus</name>
    <dbReference type="NCBI Taxonomy" id="661399"/>
    <lineage>
        <taxon>Bacteria</taxon>
        <taxon>Bacillati</taxon>
        <taxon>Actinomycetota</taxon>
        <taxon>Actinomycetes</taxon>
        <taxon>Kitasatosporales</taxon>
        <taxon>Streptomycetaceae</taxon>
        <taxon>Streptomyces</taxon>
    </lineage>
</organism>
<dbReference type="EMBL" id="LMWY01000015">
    <property type="protein sequence ID" value="KUO03958.1"/>
    <property type="molecule type" value="Genomic_DNA"/>
</dbReference>
<keyword evidence="2" id="KW-1185">Reference proteome</keyword>
<proteinExistence type="predicted"/>
<sequence>MMRQLLGEPDLLRTHPHFDSAPPTRLYSIERVEGVERSEEFRAVAAVAARRSAAARAAALRRRREVLVRIAAEPIEVPRLAPDRLAALAVEHRNRRDEERASCRPGHVVQPVTVDGVEPGALARWKVDYLRHRLTRYDEIRDELYGRTGRAAAEELLRHRVYAAISEAYPHLARECERQLRARGCGPPPG</sequence>
<dbReference type="Proteomes" id="UP000053429">
    <property type="component" value="Unassembled WGS sequence"/>
</dbReference>
<gene>
    <name evidence="1" type="ORF">AQJ67_14485</name>
</gene>
<name>A0A101U4C3_9ACTN</name>
<evidence type="ECO:0000313" key="1">
    <source>
        <dbReference type="EMBL" id="KUO03958.1"/>
    </source>
</evidence>
<reference evidence="1 2" key="1">
    <citation type="submission" date="2015-10" db="EMBL/GenBank/DDBJ databases">
        <title>Draft genome sequence of Streptomyces caeruleatus NRRL B-24802, type strain for the species Streptomyces caeruleatus.</title>
        <authorList>
            <person name="Ruckert C."/>
            <person name="Winkler A."/>
            <person name="Kalinowski J."/>
            <person name="Kampfer P."/>
            <person name="Glaeser S."/>
        </authorList>
    </citation>
    <scope>NUCLEOTIDE SEQUENCE [LARGE SCALE GENOMIC DNA]</scope>
    <source>
        <strain evidence="1 2">NRRL B-24802</strain>
    </source>
</reference>